<protein>
    <submittedName>
        <fullName evidence="2">Signal peptidase I</fullName>
    </submittedName>
</protein>
<evidence type="ECO:0000256" key="1">
    <source>
        <dbReference type="SAM" id="Phobius"/>
    </source>
</evidence>
<feature type="transmembrane region" description="Helical" evidence="1">
    <location>
        <begin position="71"/>
        <end position="92"/>
    </location>
</feature>
<keyword evidence="1" id="KW-1133">Transmembrane helix</keyword>
<keyword evidence="1" id="KW-0812">Transmembrane</keyword>
<keyword evidence="3" id="KW-1185">Reference proteome</keyword>
<keyword evidence="1" id="KW-0472">Membrane</keyword>
<sequence>MDQQQLEMMQQMQEQQSAGPGPLFWIFYLAFIGLTVAGLWKTFAKAGEPGWAAIVPFYNLYIMTKIVGRPAWFVVLAILPCVNIIALFIIGIDMAKSFGKGTGFGIGLALLGPVFYAILGFGDAQYQGPAAASSGGMSAA</sequence>
<accession>A0ABS3DI17</accession>
<feature type="transmembrane region" description="Helical" evidence="1">
    <location>
        <begin position="104"/>
        <end position="122"/>
    </location>
</feature>
<comment type="caution">
    <text evidence="2">The sequence shown here is derived from an EMBL/GenBank/DDBJ whole genome shotgun (WGS) entry which is preliminary data.</text>
</comment>
<proteinExistence type="predicted"/>
<dbReference type="RefSeq" id="WP_207054825.1">
    <property type="nucleotide sequence ID" value="NZ_JAFIMU010000007.1"/>
</dbReference>
<dbReference type="EMBL" id="JAFIMU010000007">
    <property type="protein sequence ID" value="MBN8230935.1"/>
    <property type="molecule type" value="Genomic_DNA"/>
</dbReference>
<dbReference type="Proteomes" id="UP000664052">
    <property type="component" value="Unassembled WGS sequence"/>
</dbReference>
<gene>
    <name evidence="2" type="ORF">JYK02_25790</name>
</gene>
<name>A0ABS3DI17_9BACT</name>
<evidence type="ECO:0000313" key="2">
    <source>
        <dbReference type="EMBL" id="MBN8230935.1"/>
    </source>
</evidence>
<dbReference type="InterPro" id="IPR043739">
    <property type="entry name" value="DUF5684"/>
</dbReference>
<feature type="transmembrane region" description="Helical" evidence="1">
    <location>
        <begin position="21"/>
        <end position="40"/>
    </location>
</feature>
<organism evidence="2 3">
    <name type="scientific">Corallococcus macrosporus</name>
    <dbReference type="NCBI Taxonomy" id="35"/>
    <lineage>
        <taxon>Bacteria</taxon>
        <taxon>Pseudomonadati</taxon>
        <taxon>Myxococcota</taxon>
        <taxon>Myxococcia</taxon>
        <taxon>Myxococcales</taxon>
        <taxon>Cystobacterineae</taxon>
        <taxon>Myxococcaceae</taxon>
        <taxon>Corallococcus</taxon>
    </lineage>
</organism>
<evidence type="ECO:0000313" key="3">
    <source>
        <dbReference type="Proteomes" id="UP000664052"/>
    </source>
</evidence>
<dbReference type="Pfam" id="PF18936">
    <property type="entry name" value="DUF5684"/>
    <property type="match status" value="1"/>
</dbReference>
<reference evidence="2 3" key="1">
    <citation type="submission" date="2021-02" db="EMBL/GenBank/DDBJ databases">
        <title>De Novo genome assembly of isolated myxobacteria.</title>
        <authorList>
            <person name="Stevens D.C."/>
        </authorList>
    </citation>
    <scope>NUCLEOTIDE SEQUENCE [LARGE SCALE GENOMIC DNA]</scope>
    <source>
        <strain evidence="2 3">ATCC 29039</strain>
    </source>
</reference>